<evidence type="ECO:0008006" key="4">
    <source>
        <dbReference type="Google" id="ProtNLM"/>
    </source>
</evidence>
<feature type="signal peptide" evidence="1">
    <location>
        <begin position="1"/>
        <end position="15"/>
    </location>
</feature>
<evidence type="ECO:0000256" key="1">
    <source>
        <dbReference type="SAM" id="SignalP"/>
    </source>
</evidence>
<sequence>MLFVARPAWIVPALALMLAGCVDNIPDVAVARGDVRNAIAKGTMASPRPATVALASLEGAPAALADRYRAVFDRAAADREITVTDAKAARYLVRGYLSAYPSESGTDLAYVYDIFDANQRRVERVNDVLTVPDHAADAWALLDDKTMASLAGRSADDLAVALAGMPEARQSLAEAAGSTARTAN</sequence>
<feature type="chain" id="PRO_5041220433" description="DUF2059 domain-containing protein" evidence="1">
    <location>
        <begin position="16"/>
        <end position="184"/>
    </location>
</feature>
<dbReference type="RefSeq" id="WP_282586595.1">
    <property type="nucleotide sequence ID" value="NZ_JAMOIM010000014.1"/>
</dbReference>
<evidence type="ECO:0000313" key="3">
    <source>
        <dbReference type="Proteomes" id="UP001165667"/>
    </source>
</evidence>
<name>A0AA42CPA0_9HYPH</name>
<organism evidence="2 3">
    <name type="scientific">Lichenifustis flavocetrariae</name>
    <dbReference type="NCBI Taxonomy" id="2949735"/>
    <lineage>
        <taxon>Bacteria</taxon>
        <taxon>Pseudomonadati</taxon>
        <taxon>Pseudomonadota</taxon>
        <taxon>Alphaproteobacteria</taxon>
        <taxon>Hyphomicrobiales</taxon>
        <taxon>Lichenihabitantaceae</taxon>
        <taxon>Lichenifustis</taxon>
    </lineage>
</organism>
<evidence type="ECO:0000313" key="2">
    <source>
        <dbReference type="EMBL" id="MCW6510217.1"/>
    </source>
</evidence>
<proteinExistence type="predicted"/>
<protein>
    <recommendedName>
        <fullName evidence="4">DUF2059 domain-containing protein</fullName>
    </recommendedName>
</protein>
<dbReference type="EMBL" id="JAMOIM010000014">
    <property type="protein sequence ID" value="MCW6510217.1"/>
    <property type="molecule type" value="Genomic_DNA"/>
</dbReference>
<gene>
    <name evidence="2" type="ORF">M8523_19545</name>
</gene>
<dbReference type="AlphaFoldDB" id="A0AA42CPA0"/>
<dbReference type="PROSITE" id="PS51257">
    <property type="entry name" value="PROKAR_LIPOPROTEIN"/>
    <property type="match status" value="1"/>
</dbReference>
<reference evidence="2" key="1">
    <citation type="submission" date="2022-05" db="EMBL/GenBank/DDBJ databases">
        <authorList>
            <person name="Pankratov T."/>
        </authorList>
    </citation>
    <scope>NUCLEOTIDE SEQUENCE</scope>
    <source>
        <strain evidence="2">BP6-180914</strain>
    </source>
</reference>
<dbReference type="Proteomes" id="UP001165667">
    <property type="component" value="Unassembled WGS sequence"/>
</dbReference>
<accession>A0AA42CPA0</accession>
<comment type="caution">
    <text evidence="2">The sequence shown here is derived from an EMBL/GenBank/DDBJ whole genome shotgun (WGS) entry which is preliminary data.</text>
</comment>
<keyword evidence="3" id="KW-1185">Reference proteome</keyword>
<keyword evidence="1" id="KW-0732">Signal</keyword>